<dbReference type="EMBL" id="CH408156">
    <property type="protein sequence ID" value="EDK37750.2"/>
    <property type="molecule type" value="Genomic_DNA"/>
</dbReference>
<evidence type="ECO:0000256" key="10">
    <source>
        <dbReference type="ARBA" id="ARBA00075366"/>
    </source>
</evidence>
<dbReference type="PROSITE" id="PS51469">
    <property type="entry name" value="SUN"/>
    <property type="match status" value="1"/>
</dbReference>
<dbReference type="InterPro" id="IPR012919">
    <property type="entry name" value="SUN_dom"/>
</dbReference>
<evidence type="ECO:0000256" key="11">
    <source>
        <dbReference type="SAM" id="Phobius"/>
    </source>
</evidence>
<dbReference type="Gene3D" id="2.60.120.260">
    <property type="entry name" value="Galactose-binding domain-like"/>
    <property type="match status" value="1"/>
</dbReference>
<protein>
    <recommendedName>
        <fullName evidence="10">SUN-like protein 1</fullName>
    </recommendedName>
</protein>
<comment type="subunit">
    <text evidence="9">Interacts with EMP65.</text>
</comment>
<dbReference type="KEGG" id="pgu:PGUG_01848"/>
<dbReference type="Pfam" id="PF07738">
    <property type="entry name" value="Sad1_UNC"/>
    <property type="match status" value="1"/>
</dbReference>
<evidence type="ECO:0000313" key="14">
    <source>
        <dbReference type="Proteomes" id="UP000001997"/>
    </source>
</evidence>
<keyword evidence="5 11" id="KW-1133">Transmembrane helix</keyword>
<evidence type="ECO:0000256" key="6">
    <source>
        <dbReference type="ARBA" id="ARBA00023136"/>
    </source>
</evidence>
<dbReference type="VEuPathDB" id="FungiDB:PGUG_01848"/>
<dbReference type="InterPro" id="IPR008979">
    <property type="entry name" value="Galactose-bd-like_sf"/>
</dbReference>
<dbReference type="PANTHER" id="PTHR12953">
    <property type="entry name" value="MEMBRANE PROTEIN CH1 RELATED"/>
    <property type="match status" value="1"/>
</dbReference>
<evidence type="ECO:0000313" key="13">
    <source>
        <dbReference type="EMBL" id="EDK37750.2"/>
    </source>
</evidence>
<dbReference type="PANTHER" id="PTHR12953:SF0">
    <property type="entry name" value="SUN DOMAIN-CONTAINING OSSIFICATION FACTOR"/>
    <property type="match status" value="1"/>
</dbReference>
<evidence type="ECO:0000256" key="5">
    <source>
        <dbReference type="ARBA" id="ARBA00022989"/>
    </source>
</evidence>
<dbReference type="InterPro" id="IPR045120">
    <property type="entry name" value="Suco/Slp1-like"/>
</dbReference>
<name>A5DEZ7_PICGU</name>
<comment type="subcellular location">
    <subcellularLocation>
        <location evidence="1">Endoplasmic reticulum membrane</location>
        <topology evidence="1">Single-pass type I membrane protein</topology>
    </subcellularLocation>
</comment>
<dbReference type="OMA" id="YVIIELC"/>
<comment type="similarity">
    <text evidence="8">Belongs to the SLP1 family.</text>
</comment>
<evidence type="ECO:0000256" key="9">
    <source>
        <dbReference type="ARBA" id="ARBA00064635"/>
    </source>
</evidence>
<dbReference type="AlphaFoldDB" id="A5DEZ7"/>
<keyword evidence="14" id="KW-1185">Reference proteome</keyword>
<dbReference type="FunCoup" id="A5DEZ7">
    <property type="interactions" value="45"/>
</dbReference>
<dbReference type="GO" id="GO:0034975">
    <property type="term" value="P:protein folding in endoplasmic reticulum"/>
    <property type="evidence" value="ECO:0007669"/>
    <property type="project" value="TreeGrafter"/>
</dbReference>
<sequence length="666" mass="74627">MARLFLASREYSSCAGKITEKLHYFLTNDMGCKGAWFLLVAAVSLTCVSGDTSLSESQILNQTDESTINSLTNTAGSVSNTHLSHSKNIETKEIRPKTTNLIEKITSIASSQISTGFPDSLIPTPSYPFCTTGPGCNVFQRPSSTSPTSGVEMRVTDEVASTFLELETQNSHTSISIDHQVPTNISVSKNSSNITNEDIDECRFMSFEEWKRQKQEEAAAESVSASSASAASSADSLSSHTLAKVNTSTVDTTYSSPSNIAQEEDQGRVYKKKFNYASSDCAATIMKANSEAKGASAILHENKDSYLLNQCSSSNKYVIIELCQDILVSEVVMGNFEFFSSMFKDIRISVSDQFPATKWEVLGEFEAENVRDLQVFTVRNPLIWARYLKLEIVSHYGNEFYCPISVVRVHGKTMMEEFKEEQKGVDQVPSMNITIATDVANITTQNSNNYSTRDDECRVILPHLLLHEFLQDINGTDQYCAAVAVDREVKTIETTATTQESIYKNIMKRLSLLESNATLSLLYIEEQSKLLSTAFTNLERRQTSTFNDLVQSFNITMLSQVKIMKEAYERIQKEATMLLQNQENRYRGGLSDANYKLGMLANDLRFHKRIIIFNTLIIICLLVYVVLTRDTAIGDYITKEKRSQRWGQFTVSKKSALKRKSRKRAN</sequence>
<dbReference type="GO" id="GO:0005789">
    <property type="term" value="C:endoplasmic reticulum membrane"/>
    <property type="evidence" value="ECO:0007669"/>
    <property type="project" value="UniProtKB-SubCell"/>
</dbReference>
<evidence type="ECO:0000256" key="7">
    <source>
        <dbReference type="ARBA" id="ARBA00023180"/>
    </source>
</evidence>
<gene>
    <name evidence="13" type="ORF">PGUG_01848</name>
</gene>
<evidence type="ECO:0000256" key="3">
    <source>
        <dbReference type="ARBA" id="ARBA00022729"/>
    </source>
</evidence>
<dbReference type="STRING" id="294746.A5DEZ7"/>
<evidence type="ECO:0000259" key="12">
    <source>
        <dbReference type="PROSITE" id="PS51469"/>
    </source>
</evidence>
<evidence type="ECO:0000256" key="1">
    <source>
        <dbReference type="ARBA" id="ARBA00004115"/>
    </source>
</evidence>
<dbReference type="InParanoid" id="A5DEZ7"/>
<evidence type="ECO:0000256" key="4">
    <source>
        <dbReference type="ARBA" id="ARBA00022824"/>
    </source>
</evidence>
<accession>A5DEZ7</accession>
<dbReference type="OrthoDB" id="266334at2759"/>
<proteinExistence type="inferred from homology"/>
<dbReference type="FunFam" id="2.60.120.260:FF:000099">
    <property type="entry name" value="Uncharacterized protein, isoform C"/>
    <property type="match status" value="1"/>
</dbReference>
<dbReference type="GeneID" id="5127590"/>
<dbReference type="SUPFAM" id="SSF49785">
    <property type="entry name" value="Galactose-binding domain-like"/>
    <property type="match status" value="1"/>
</dbReference>
<feature type="domain" description="SUN" evidence="12">
    <location>
        <begin position="247"/>
        <end position="414"/>
    </location>
</feature>
<evidence type="ECO:0000256" key="8">
    <source>
        <dbReference type="ARBA" id="ARBA00061226"/>
    </source>
</evidence>
<dbReference type="eggNOG" id="KOG1396">
    <property type="taxonomic scope" value="Eukaryota"/>
</dbReference>
<keyword evidence="2 11" id="KW-0812">Transmembrane</keyword>
<keyword evidence="7" id="KW-0325">Glycoprotein</keyword>
<dbReference type="Proteomes" id="UP000001997">
    <property type="component" value="Unassembled WGS sequence"/>
</dbReference>
<organism evidence="13 14">
    <name type="scientific">Meyerozyma guilliermondii (strain ATCC 6260 / CBS 566 / DSM 6381 / JCM 1539 / NBRC 10279 / NRRL Y-324)</name>
    <name type="common">Yeast</name>
    <name type="synonym">Candida guilliermondii</name>
    <dbReference type="NCBI Taxonomy" id="294746"/>
    <lineage>
        <taxon>Eukaryota</taxon>
        <taxon>Fungi</taxon>
        <taxon>Dikarya</taxon>
        <taxon>Ascomycota</taxon>
        <taxon>Saccharomycotina</taxon>
        <taxon>Pichiomycetes</taxon>
        <taxon>Debaryomycetaceae</taxon>
        <taxon>Meyerozyma</taxon>
    </lineage>
</organism>
<dbReference type="HOGENOM" id="CLU_006633_4_0_1"/>
<keyword evidence="6 11" id="KW-0472">Membrane</keyword>
<keyword evidence="3" id="KW-0732">Signal</keyword>
<feature type="transmembrane region" description="Helical" evidence="11">
    <location>
        <begin position="610"/>
        <end position="627"/>
    </location>
</feature>
<evidence type="ECO:0000256" key="2">
    <source>
        <dbReference type="ARBA" id="ARBA00022692"/>
    </source>
</evidence>
<reference evidence="13 14" key="1">
    <citation type="journal article" date="2009" name="Nature">
        <title>Evolution of pathogenicity and sexual reproduction in eight Candida genomes.</title>
        <authorList>
            <person name="Butler G."/>
            <person name="Rasmussen M.D."/>
            <person name="Lin M.F."/>
            <person name="Santos M.A."/>
            <person name="Sakthikumar S."/>
            <person name="Munro C.A."/>
            <person name="Rheinbay E."/>
            <person name="Grabherr M."/>
            <person name="Forche A."/>
            <person name="Reedy J.L."/>
            <person name="Agrafioti I."/>
            <person name="Arnaud M.B."/>
            <person name="Bates S."/>
            <person name="Brown A.J."/>
            <person name="Brunke S."/>
            <person name="Costanzo M.C."/>
            <person name="Fitzpatrick D.A."/>
            <person name="de Groot P.W."/>
            <person name="Harris D."/>
            <person name="Hoyer L.L."/>
            <person name="Hube B."/>
            <person name="Klis F.M."/>
            <person name="Kodira C."/>
            <person name="Lennard N."/>
            <person name="Logue M.E."/>
            <person name="Martin R."/>
            <person name="Neiman A.M."/>
            <person name="Nikolaou E."/>
            <person name="Quail M.A."/>
            <person name="Quinn J."/>
            <person name="Santos M.C."/>
            <person name="Schmitzberger F.F."/>
            <person name="Sherlock G."/>
            <person name="Shah P."/>
            <person name="Silverstein K.A."/>
            <person name="Skrzypek M.S."/>
            <person name="Soll D."/>
            <person name="Staggs R."/>
            <person name="Stansfield I."/>
            <person name="Stumpf M.P."/>
            <person name="Sudbery P.E."/>
            <person name="Srikantha T."/>
            <person name="Zeng Q."/>
            <person name="Berman J."/>
            <person name="Berriman M."/>
            <person name="Heitman J."/>
            <person name="Gow N.A."/>
            <person name="Lorenz M.C."/>
            <person name="Birren B.W."/>
            <person name="Kellis M."/>
            <person name="Cuomo C.A."/>
        </authorList>
    </citation>
    <scope>NUCLEOTIDE SEQUENCE [LARGE SCALE GENOMIC DNA]</scope>
    <source>
        <strain evidence="14">ATCC 6260 / CBS 566 / DSM 6381 / JCM 1539 / NBRC 10279 / NRRL Y-324</strain>
    </source>
</reference>
<keyword evidence="4" id="KW-0256">Endoplasmic reticulum</keyword>
<dbReference type="RefSeq" id="XP_001486177.2">
    <property type="nucleotide sequence ID" value="XM_001486127.1"/>
</dbReference>